<feature type="transmembrane region" description="Helical" evidence="3">
    <location>
        <begin position="150"/>
        <end position="167"/>
    </location>
</feature>
<gene>
    <name evidence="4" type="ORF">HXX76_005913</name>
</gene>
<feature type="compositionally biased region" description="Low complexity" evidence="2">
    <location>
        <begin position="556"/>
        <end position="578"/>
    </location>
</feature>
<keyword evidence="3" id="KW-1133">Transmembrane helix</keyword>
<dbReference type="Proteomes" id="UP000650467">
    <property type="component" value="Unassembled WGS sequence"/>
</dbReference>
<accession>A0A835TEC9</accession>
<keyword evidence="3" id="KW-0812">Transmembrane</keyword>
<dbReference type="PANTHER" id="PTHR18640">
    <property type="entry name" value="SOLUTE CARRIER FAMILY 10 MEMBER 7"/>
    <property type="match status" value="1"/>
</dbReference>
<dbReference type="EMBL" id="JAEHOC010000011">
    <property type="protein sequence ID" value="KAG2437250.1"/>
    <property type="molecule type" value="Genomic_DNA"/>
</dbReference>
<comment type="caution">
    <text evidence="4">The sequence shown here is derived from an EMBL/GenBank/DDBJ whole genome shotgun (WGS) entry which is preliminary data.</text>
</comment>
<evidence type="ECO:0000256" key="3">
    <source>
        <dbReference type="SAM" id="Phobius"/>
    </source>
</evidence>
<evidence type="ECO:0000256" key="1">
    <source>
        <dbReference type="SAM" id="Coils"/>
    </source>
</evidence>
<feature type="coiled-coil region" evidence="1">
    <location>
        <begin position="392"/>
        <end position="419"/>
    </location>
</feature>
<feature type="transmembrane region" description="Helical" evidence="3">
    <location>
        <begin position="269"/>
        <end position="287"/>
    </location>
</feature>
<dbReference type="PANTHER" id="PTHR18640:SF14">
    <property type="entry name" value="SODIUM BILE ACID SYMPORTER FAMILY"/>
    <property type="match status" value="1"/>
</dbReference>
<dbReference type="InterPro" id="IPR038770">
    <property type="entry name" value="Na+/solute_symporter_sf"/>
</dbReference>
<feature type="transmembrane region" description="Helical" evidence="3">
    <location>
        <begin position="226"/>
        <end position="249"/>
    </location>
</feature>
<feature type="transmembrane region" description="Helical" evidence="3">
    <location>
        <begin position="335"/>
        <end position="358"/>
    </location>
</feature>
<dbReference type="AlphaFoldDB" id="A0A835TEC9"/>
<feature type="transmembrane region" description="Helical" evidence="3">
    <location>
        <begin position="302"/>
        <end position="328"/>
    </location>
</feature>
<keyword evidence="5" id="KW-1185">Reference proteome</keyword>
<feature type="region of interest" description="Disordered" evidence="2">
    <location>
        <begin position="184"/>
        <end position="216"/>
    </location>
</feature>
<name>A0A835TEC9_CHLIN</name>
<proteinExistence type="predicted"/>
<keyword evidence="3" id="KW-0472">Membrane</keyword>
<feature type="transmembrane region" description="Helical" evidence="3">
    <location>
        <begin position="123"/>
        <end position="143"/>
    </location>
</feature>
<feature type="transmembrane region" description="Helical" evidence="3">
    <location>
        <begin position="47"/>
        <end position="71"/>
    </location>
</feature>
<reference evidence="4" key="1">
    <citation type="journal article" date="2020" name="bioRxiv">
        <title>Comparative genomics of Chlamydomonas.</title>
        <authorList>
            <person name="Craig R.J."/>
            <person name="Hasan A.R."/>
            <person name="Ness R.W."/>
            <person name="Keightley P.D."/>
        </authorList>
    </citation>
    <scope>NUCLEOTIDE SEQUENCE</scope>
    <source>
        <strain evidence="4">SAG 7.73</strain>
    </source>
</reference>
<dbReference type="GO" id="GO:0009941">
    <property type="term" value="C:chloroplast envelope"/>
    <property type="evidence" value="ECO:0007669"/>
    <property type="project" value="TreeGrafter"/>
</dbReference>
<feature type="compositionally biased region" description="Gly residues" evidence="2">
    <location>
        <begin position="542"/>
        <end position="555"/>
    </location>
</feature>
<evidence type="ECO:0000313" key="4">
    <source>
        <dbReference type="EMBL" id="KAG2437250.1"/>
    </source>
</evidence>
<sequence length="584" mass="57985">MPPKANEVAEPPSRWEKVRLFLIKNFLPLAFLVALTWALAWPVPGRYLAQITVLGNVKIMQVVPMAIVFLITGLQLDTAAMKRALALRNTPSILYGFLAILLITPCLGFLFLEVPLDPYEFSIGLTIFCVAPTTLGVGVALTVACGGNDAVALLLTVGTNALAVVTMPPELRLLLHGVQDPNAVAASPPPPPSPSPLGGFGNGTDGSAWPPSAPSPPLGSVEDRSFNLAVSITDLLIKLAITVLVPFIIGKSLREAFPAVLNFVKAHKVPLSLFSTSCLAFVVWQTLSSARDLLLEQSAGPVLAMMGLAVGMHLVYLIFNYLVVWFLLRPPLKEAVAVVIMASQKSAPVAVTVIAYLVKSTQQQGLLALPAVVGQLAQIFIGSGLAAWLSGVVKRNDALEQAKAALVAAEAEAAAAEALEAGAAAPPGEGASTGAAAADAPGGDATAAAPVLGVPAVEGASVAASVAAAAAAAAPAAAAAAPAAAALAHPATGAEVQLATPARGVAAGGGGSGSGSSSHSSSHSRGASRSASARAGAAAADGAGGGGGNGSGPGSGSEAAARQDGDAGAAAALAGTGAVPSVKV</sequence>
<dbReference type="Pfam" id="PF13593">
    <property type="entry name" value="SBF_like"/>
    <property type="match status" value="1"/>
</dbReference>
<feature type="transmembrane region" description="Helical" evidence="3">
    <location>
        <begin position="364"/>
        <end position="389"/>
    </location>
</feature>
<protein>
    <submittedName>
        <fullName evidence="4">Uncharacterized protein</fullName>
    </submittedName>
</protein>
<feature type="compositionally biased region" description="Low complexity" evidence="2">
    <location>
        <begin position="515"/>
        <end position="541"/>
    </location>
</feature>
<evidence type="ECO:0000313" key="5">
    <source>
        <dbReference type="Proteomes" id="UP000650467"/>
    </source>
</evidence>
<dbReference type="InterPro" id="IPR016833">
    <property type="entry name" value="Put_Na-Bile_cotransptr"/>
</dbReference>
<dbReference type="OrthoDB" id="188035at2759"/>
<keyword evidence="1" id="KW-0175">Coiled coil</keyword>
<dbReference type="Gene3D" id="1.20.1530.20">
    <property type="match status" value="1"/>
</dbReference>
<feature type="region of interest" description="Disordered" evidence="2">
    <location>
        <begin position="503"/>
        <end position="584"/>
    </location>
</feature>
<feature type="transmembrane region" description="Helical" evidence="3">
    <location>
        <begin position="21"/>
        <end position="41"/>
    </location>
</feature>
<evidence type="ECO:0000256" key="2">
    <source>
        <dbReference type="SAM" id="MobiDB-lite"/>
    </source>
</evidence>
<organism evidence="4 5">
    <name type="scientific">Chlamydomonas incerta</name>
    <dbReference type="NCBI Taxonomy" id="51695"/>
    <lineage>
        <taxon>Eukaryota</taxon>
        <taxon>Viridiplantae</taxon>
        <taxon>Chlorophyta</taxon>
        <taxon>core chlorophytes</taxon>
        <taxon>Chlorophyceae</taxon>
        <taxon>CS clade</taxon>
        <taxon>Chlamydomonadales</taxon>
        <taxon>Chlamydomonadaceae</taxon>
        <taxon>Chlamydomonas</taxon>
    </lineage>
</organism>
<feature type="transmembrane region" description="Helical" evidence="3">
    <location>
        <begin position="92"/>
        <end position="111"/>
    </location>
</feature>